<dbReference type="InParanoid" id="D8LCL5"/>
<keyword evidence="4" id="KW-0653">Protein transport</keyword>
<evidence type="ECO:0000256" key="2">
    <source>
        <dbReference type="ARBA" id="ARBA00022448"/>
    </source>
</evidence>
<evidence type="ECO:0000256" key="8">
    <source>
        <dbReference type="SAM" id="MobiDB-lite"/>
    </source>
</evidence>
<sequence length="245" mass="24297">MFDVGMAEMVVIGGAAILLLGKRDMPLVFRLAGRGVGKVSGLVQGGRARMNELSQGSDLLQLQNEIRSNLDDLRVIKAELRGAANLPPGITRSSHPGRAGVGSGTRVGGTNVADPTDPTSVDTRGVVSPVDRFPVAAAVAVVGRPLRSGMAGSGVGGEAAARVGAIGGGGGGGGRGGGGGGVGGGLGEESAGPGTPLPPPRRAVKSVASPGGDRLQRLAMAEIGFAEKELYAPKTGKHECGGRVQ</sequence>
<evidence type="ECO:0000256" key="4">
    <source>
        <dbReference type="ARBA" id="ARBA00022927"/>
    </source>
</evidence>
<keyword evidence="7" id="KW-0472">Membrane</keyword>
<keyword evidence="5" id="KW-1133">Transmembrane helix</keyword>
<evidence type="ECO:0000256" key="6">
    <source>
        <dbReference type="ARBA" id="ARBA00023010"/>
    </source>
</evidence>
<feature type="region of interest" description="Disordered" evidence="8">
    <location>
        <begin position="87"/>
        <end position="125"/>
    </location>
</feature>
<dbReference type="AlphaFoldDB" id="D8LCL5"/>
<keyword evidence="6" id="KW-0811">Translocation</keyword>
<dbReference type="OrthoDB" id="45251at2759"/>
<dbReference type="PANTHER" id="PTHR35512">
    <property type="entry name" value="OS11G0550900 PROTEIN"/>
    <property type="match status" value="1"/>
</dbReference>
<keyword evidence="3" id="KW-0812">Transmembrane</keyword>
<evidence type="ECO:0008006" key="11">
    <source>
        <dbReference type="Google" id="ProtNLM"/>
    </source>
</evidence>
<name>D8LCL5_ECTSI</name>
<dbReference type="Pfam" id="PF02416">
    <property type="entry name" value="TatA_B_E"/>
    <property type="match status" value="1"/>
</dbReference>
<protein>
    <recommendedName>
        <fullName evidence="11">Sec-independent protein translocase protein TatB</fullName>
    </recommendedName>
</protein>
<keyword evidence="10" id="KW-1185">Reference proteome</keyword>
<dbReference type="Gene3D" id="1.20.5.3310">
    <property type="match status" value="1"/>
</dbReference>
<feature type="region of interest" description="Disordered" evidence="8">
    <location>
        <begin position="169"/>
        <end position="213"/>
    </location>
</feature>
<dbReference type="Proteomes" id="UP000002630">
    <property type="component" value="Linkage Group LG09"/>
</dbReference>
<keyword evidence="2" id="KW-0813">Transport</keyword>
<dbReference type="PANTHER" id="PTHR35512:SF1">
    <property type="entry name" value="OS11G0550900 PROTEIN"/>
    <property type="match status" value="1"/>
</dbReference>
<feature type="compositionally biased region" description="Gly residues" evidence="8">
    <location>
        <begin position="169"/>
        <end position="187"/>
    </location>
</feature>
<dbReference type="InterPro" id="IPR003369">
    <property type="entry name" value="TatA/B/E"/>
</dbReference>
<evidence type="ECO:0000256" key="7">
    <source>
        <dbReference type="ARBA" id="ARBA00023136"/>
    </source>
</evidence>
<evidence type="ECO:0000256" key="3">
    <source>
        <dbReference type="ARBA" id="ARBA00022692"/>
    </source>
</evidence>
<comment type="subcellular location">
    <subcellularLocation>
        <location evidence="1">Membrane</location>
        <topology evidence="1">Single-pass membrane protein</topology>
    </subcellularLocation>
</comment>
<evidence type="ECO:0000313" key="9">
    <source>
        <dbReference type="EMBL" id="CBN79528.1"/>
    </source>
</evidence>
<reference evidence="9 10" key="1">
    <citation type="journal article" date="2010" name="Nature">
        <title>The Ectocarpus genome and the independent evolution of multicellularity in brown algae.</title>
        <authorList>
            <person name="Cock J.M."/>
            <person name="Sterck L."/>
            <person name="Rouze P."/>
            <person name="Scornet D."/>
            <person name="Allen A.E."/>
            <person name="Amoutzias G."/>
            <person name="Anthouard V."/>
            <person name="Artiguenave F."/>
            <person name="Aury J.M."/>
            <person name="Badger J.H."/>
            <person name="Beszteri B."/>
            <person name="Billiau K."/>
            <person name="Bonnet E."/>
            <person name="Bothwell J.H."/>
            <person name="Bowler C."/>
            <person name="Boyen C."/>
            <person name="Brownlee C."/>
            <person name="Carrano C.J."/>
            <person name="Charrier B."/>
            <person name="Cho G.Y."/>
            <person name="Coelho S.M."/>
            <person name="Collen J."/>
            <person name="Corre E."/>
            <person name="Da Silva C."/>
            <person name="Delage L."/>
            <person name="Delaroque N."/>
            <person name="Dittami S.M."/>
            <person name="Doulbeau S."/>
            <person name="Elias M."/>
            <person name="Farnham G."/>
            <person name="Gachon C.M."/>
            <person name="Gschloessl B."/>
            <person name="Heesch S."/>
            <person name="Jabbari K."/>
            <person name="Jubin C."/>
            <person name="Kawai H."/>
            <person name="Kimura K."/>
            <person name="Kloareg B."/>
            <person name="Kupper F.C."/>
            <person name="Lang D."/>
            <person name="Le Bail A."/>
            <person name="Leblanc C."/>
            <person name="Lerouge P."/>
            <person name="Lohr M."/>
            <person name="Lopez P.J."/>
            <person name="Martens C."/>
            <person name="Maumus F."/>
            <person name="Michel G."/>
            <person name="Miranda-Saavedra D."/>
            <person name="Morales J."/>
            <person name="Moreau H."/>
            <person name="Motomura T."/>
            <person name="Nagasato C."/>
            <person name="Napoli C.A."/>
            <person name="Nelson D.R."/>
            <person name="Nyvall-Collen P."/>
            <person name="Peters A.F."/>
            <person name="Pommier C."/>
            <person name="Potin P."/>
            <person name="Poulain J."/>
            <person name="Quesneville H."/>
            <person name="Read B."/>
            <person name="Rensing S.A."/>
            <person name="Ritter A."/>
            <person name="Rousvoal S."/>
            <person name="Samanta M."/>
            <person name="Samson G."/>
            <person name="Schroeder D.C."/>
            <person name="Segurens B."/>
            <person name="Strittmatter M."/>
            <person name="Tonon T."/>
            <person name="Tregear J.W."/>
            <person name="Valentin K."/>
            <person name="von Dassow P."/>
            <person name="Yamagishi T."/>
            <person name="Van de Peer Y."/>
            <person name="Wincker P."/>
        </authorList>
    </citation>
    <scope>NUCLEOTIDE SEQUENCE [LARGE SCALE GENOMIC DNA]</scope>
    <source>
        <strain evidence="10">Ec32 / CCAP1310/4</strain>
    </source>
</reference>
<dbReference type="EMBL" id="FN649734">
    <property type="protein sequence ID" value="CBN79528.1"/>
    <property type="molecule type" value="Genomic_DNA"/>
</dbReference>
<accession>D8LCL5</accession>
<evidence type="ECO:0000256" key="5">
    <source>
        <dbReference type="ARBA" id="ARBA00022989"/>
    </source>
</evidence>
<evidence type="ECO:0000313" key="10">
    <source>
        <dbReference type="Proteomes" id="UP000002630"/>
    </source>
</evidence>
<gene>
    <name evidence="9" type="ORF">Esi_0011_0065</name>
</gene>
<evidence type="ECO:0000256" key="1">
    <source>
        <dbReference type="ARBA" id="ARBA00004167"/>
    </source>
</evidence>
<proteinExistence type="predicted"/>
<dbReference type="EMBL" id="FN647789">
    <property type="protein sequence ID" value="CBN79528.1"/>
    <property type="molecule type" value="Genomic_DNA"/>
</dbReference>
<organism evidence="9 10">
    <name type="scientific">Ectocarpus siliculosus</name>
    <name type="common">Brown alga</name>
    <name type="synonym">Conferva siliculosa</name>
    <dbReference type="NCBI Taxonomy" id="2880"/>
    <lineage>
        <taxon>Eukaryota</taxon>
        <taxon>Sar</taxon>
        <taxon>Stramenopiles</taxon>
        <taxon>Ochrophyta</taxon>
        <taxon>PX clade</taxon>
        <taxon>Phaeophyceae</taxon>
        <taxon>Ectocarpales</taxon>
        <taxon>Ectocarpaceae</taxon>
        <taxon>Ectocarpus</taxon>
    </lineage>
</organism>